<dbReference type="InterPro" id="IPR011990">
    <property type="entry name" value="TPR-like_helical_dom_sf"/>
</dbReference>
<feature type="repeat" description="TPR" evidence="1">
    <location>
        <begin position="117"/>
        <end position="150"/>
    </location>
</feature>
<reference evidence="3 4" key="1">
    <citation type="submission" date="2016-07" db="EMBL/GenBank/DDBJ databases">
        <authorList>
            <person name="Townsley L."/>
            <person name="Shank E.A."/>
        </authorList>
    </citation>
    <scope>NUCLEOTIDE SEQUENCE [LARGE SCALE GENOMIC DNA]</scope>
    <source>
        <strain evidence="3 4">CH01</strain>
    </source>
</reference>
<feature type="domain" description="Dynamin N-terminal" evidence="2">
    <location>
        <begin position="386"/>
        <end position="538"/>
    </location>
</feature>
<evidence type="ECO:0000256" key="1">
    <source>
        <dbReference type="PROSITE-ProRule" id="PRU00339"/>
    </source>
</evidence>
<comment type="caution">
    <text evidence="3">The sequence shown here is derived from an EMBL/GenBank/DDBJ whole genome shotgun (WGS) entry which is preliminary data.</text>
</comment>
<dbReference type="InterPro" id="IPR027417">
    <property type="entry name" value="P-loop_NTPase"/>
</dbReference>
<dbReference type="InterPro" id="IPR019734">
    <property type="entry name" value="TPR_rpt"/>
</dbReference>
<dbReference type="SUPFAM" id="SSF48452">
    <property type="entry name" value="TPR-like"/>
    <property type="match status" value="1"/>
</dbReference>
<dbReference type="InterPro" id="IPR051943">
    <property type="entry name" value="TRAFAC_Dynamin-like_GTPase"/>
</dbReference>
<dbReference type="PROSITE" id="PS50005">
    <property type="entry name" value="TPR"/>
    <property type="match status" value="1"/>
</dbReference>
<protein>
    <recommendedName>
        <fullName evidence="2">Dynamin N-terminal domain-containing protein</fullName>
    </recommendedName>
</protein>
<dbReference type="Pfam" id="PF00350">
    <property type="entry name" value="Dynamin_N"/>
    <property type="match status" value="1"/>
</dbReference>
<proteinExistence type="predicted"/>
<dbReference type="Gene3D" id="3.40.50.300">
    <property type="entry name" value="P-loop containing nucleotide triphosphate hydrolases"/>
    <property type="match status" value="1"/>
</dbReference>
<keyword evidence="1" id="KW-0802">TPR repeat</keyword>
<sequence>MTVEVKVKVKEQFIKKQFYKSYLNENENNIHPIAVLADLYNEQNDDMDLSSIRFAQGEVYFENKDFESAVFKWEKVGNQLSDWAKKNIADSYYEIGAFETAEKLYKEVKTDSSTLTSEIFLHLFSLYIDVSKYEEADRIIKEAVKYNPDYPNVTRIARKFYEKHHDWTSAVALASDESIRTEDLKWFIVLREYIVNGVTKEMAPSYFVQPLLSLAKVDLEHFELMVEALWNSYREQSVYVNWLQTFNDMLFQINVETGVKWNRLPSIYSMTYEELVEGDYFVAQLEEMMPSFLTNWLRITDIKGAVLATTATLAWDRLFPGRIDYQIVADAEMAFEQLLKTPDCFEIGKELFENILQWSALNEIEVGDRFEWWTSKLTQFENTTMLVAGTSGNGKSSFVNSLLGEKMMGSSTTMPVLFEQNSDSNIIVFSKEGNTQLAEFADFYDLTTVENNLLKGDELVYYKLPNSFLEKHRLSIIDTPGIDGNQVNTKALLQSVKLADRLVYVLNATAPYTENERSLLVKIHKELPTLPIHFILNKMDSIYSKEEIDRVRAEIQAKVNQDFPSAKVLPYSSIYNNQDQFKDLELFIEDNVLSTEANSKQTEKLLLAIRKLINFLLEKRVEKEDELRANVEWNEVLDDKLNGLLHSLKDKEMEHLNTIKSSYRELKDELKYDLKLSIPGLLKECKELIKEDSDFGTILETLNEEMNLRIGEYVRENTLPKLNEALQNWIKDSGVLLEGTQGYLSEMSDSLNDYIGNEYLNLECDFKVLDDWRRDADRMTSMTQLDDMNILLNSSPSQFILKSSGILLGLLPQNKSKLVAQYQKYVDNVNYDDVTSELSMKFFLQFEMFEKTLPRDLSMFLHAPFEQIHELVDETRVAISNYNQTLEDMKSNPSIYFDPITFFTVRLRQLEFLTLRK</sequence>
<dbReference type="SUPFAM" id="SSF52540">
    <property type="entry name" value="P-loop containing nucleoside triphosphate hydrolases"/>
    <property type="match status" value="1"/>
</dbReference>
<dbReference type="Proteomes" id="UP000094580">
    <property type="component" value="Unassembled WGS sequence"/>
</dbReference>
<dbReference type="InterPro" id="IPR045063">
    <property type="entry name" value="Dynamin_N"/>
</dbReference>
<evidence type="ECO:0000259" key="2">
    <source>
        <dbReference type="Pfam" id="PF00350"/>
    </source>
</evidence>
<dbReference type="PANTHER" id="PTHR43681">
    <property type="entry name" value="TRANSMEMBRANE GTPASE FZO"/>
    <property type="match status" value="1"/>
</dbReference>
<keyword evidence="4" id="KW-1185">Reference proteome</keyword>
<accession>A0ABX2ZMY5</accession>
<gene>
    <name evidence="3" type="ORF">BED47_08630</name>
</gene>
<evidence type="ECO:0000313" key="4">
    <source>
        <dbReference type="Proteomes" id="UP000094580"/>
    </source>
</evidence>
<evidence type="ECO:0000313" key="3">
    <source>
        <dbReference type="EMBL" id="ODG91081.1"/>
    </source>
</evidence>
<organism evidence="3 4">
    <name type="scientific">Gottfriedia luciferensis</name>
    <dbReference type="NCBI Taxonomy" id="178774"/>
    <lineage>
        <taxon>Bacteria</taxon>
        <taxon>Bacillati</taxon>
        <taxon>Bacillota</taxon>
        <taxon>Bacilli</taxon>
        <taxon>Bacillales</taxon>
        <taxon>Bacillaceae</taxon>
        <taxon>Gottfriedia</taxon>
    </lineage>
</organism>
<dbReference type="PANTHER" id="PTHR43681:SF1">
    <property type="entry name" value="SARCALUMENIN"/>
    <property type="match status" value="1"/>
</dbReference>
<dbReference type="Gene3D" id="1.25.40.10">
    <property type="entry name" value="Tetratricopeptide repeat domain"/>
    <property type="match status" value="1"/>
</dbReference>
<dbReference type="RefSeq" id="WP_069034451.1">
    <property type="nucleotide sequence ID" value="NZ_MDKC01000032.1"/>
</dbReference>
<name>A0ABX2ZMY5_9BACI</name>
<dbReference type="EMBL" id="MDKC01000032">
    <property type="protein sequence ID" value="ODG91081.1"/>
    <property type="molecule type" value="Genomic_DNA"/>
</dbReference>